<dbReference type="AlphaFoldDB" id="A0A8R1IF16"/>
<dbReference type="EnsemblMetazoa" id="CJA33198.1">
    <property type="protein sequence ID" value="CJA33198.1"/>
    <property type="gene ID" value="WBGene00209045"/>
</dbReference>
<evidence type="ECO:0000313" key="3">
    <source>
        <dbReference type="Proteomes" id="UP000005237"/>
    </source>
</evidence>
<name>A0A8R1IF16_CAEJA</name>
<reference evidence="3" key="1">
    <citation type="submission" date="2010-08" db="EMBL/GenBank/DDBJ databases">
        <authorList>
            <consortium name="Caenorhabditis japonica Sequencing Consortium"/>
            <person name="Wilson R.K."/>
        </authorList>
    </citation>
    <scope>NUCLEOTIDE SEQUENCE [LARGE SCALE GENOMIC DNA]</scope>
    <source>
        <strain evidence="3">DF5081</strain>
    </source>
</reference>
<feature type="transmembrane region" description="Helical" evidence="1">
    <location>
        <begin position="49"/>
        <end position="73"/>
    </location>
</feature>
<keyword evidence="1" id="KW-0812">Transmembrane</keyword>
<evidence type="ECO:0000313" key="2">
    <source>
        <dbReference type="EnsemblMetazoa" id="CJA33198.1"/>
    </source>
</evidence>
<keyword evidence="1" id="KW-1133">Transmembrane helix</keyword>
<proteinExistence type="predicted"/>
<keyword evidence="3" id="KW-1185">Reference proteome</keyword>
<reference evidence="2" key="2">
    <citation type="submission" date="2022-06" db="UniProtKB">
        <authorList>
            <consortium name="EnsemblMetazoa"/>
        </authorList>
    </citation>
    <scope>IDENTIFICATION</scope>
    <source>
        <strain evidence="2">DF5081</strain>
    </source>
</reference>
<dbReference type="Proteomes" id="UP000005237">
    <property type="component" value="Unassembled WGS sequence"/>
</dbReference>
<organism evidence="2 3">
    <name type="scientific">Caenorhabditis japonica</name>
    <dbReference type="NCBI Taxonomy" id="281687"/>
    <lineage>
        <taxon>Eukaryota</taxon>
        <taxon>Metazoa</taxon>
        <taxon>Ecdysozoa</taxon>
        <taxon>Nematoda</taxon>
        <taxon>Chromadorea</taxon>
        <taxon>Rhabditida</taxon>
        <taxon>Rhabditina</taxon>
        <taxon>Rhabditomorpha</taxon>
        <taxon>Rhabditoidea</taxon>
        <taxon>Rhabditidae</taxon>
        <taxon>Peloderinae</taxon>
        <taxon>Caenorhabditis</taxon>
    </lineage>
</organism>
<evidence type="ECO:0000256" key="1">
    <source>
        <dbReference type="SAM" id="Phobius"/>
    </source>
</evidence>
<sequence length="74" mass="8226">MQKAETILLSQTDHTENAIGFKFGEQLNKTSFEKNFGTGDDYYMETVALALWAGAQSCWGLAFPIVFIGLLFCP</sequence>
<keyword evidence="1" id="KW-0472">Membrane</keyword>
<protein>
    <submittedName>
        <fullName evidence="2">Uncharacterized protein</fullName>
    </submittedName>
</protein>
<accession>A0A8R1IF16</accession>